<dbReference type="Gene3D" id="1.10.3720.10">
    <property type="entry name" value="MetI-like"/>
    <property type="match status" value="1"/>
</dbReference>
<evidence type="ECO:0000256" key="5">
    <source>
        <dbReference type="ARBA" id="ARBA00022989"/>
    </source>
</evidence>
<feature type="transmembrane region" description="Helical" evidence="7">
    <location>
        <begin position="198"/>
        <end position="221"/>
    </location>
</feature>
<sequence length="337" mass="35999">MSRFLIGRLGASLVSLFGASLVAFLILRLSPGDPARLFLGPFAGREAVDALRVELGLDGSLASQYLLYIANFLRGDWGFSYSTGQPVATLIARRFPATLELGLFAFLLAFVAAVALALVAAYRRGPTDAGARAVSFFAMGVPPFWFGLVLLLVFFEALGWLPGPDGRLSLRTIPPPAVTGFVTVDALLAGDGAAFRDALAHLILPGVTLALMPFSFLFRLLRANLIDIAREPFITVARSRGLTRWWAFVRHALPNAFLPTLTASGLLFGQLLAGSVLVERVFVWPGVGALVTDGVLKQDFSVVQAFILLSAVIYVLCNLAVDLIAGLIDPRVAGAAR</sequence>
<keyword evidence="10" id="KW-1185">Reference proteome</keyword>
<evidence type="ECO:0000256" key="2">
    <source>
        <dbReference type="ARBA" id="ARBA00022448"/>
    </source>
</evidence>
<name>A0A7W9FKX1_9HYPH</name>
<feature type="transmembrane region" description="Helical" evidence="7">
    <location>
        <begin position="134"/>
        <end position="155"/>
    </location>
</feature>
<proteinExistence type="inferred from homology"/>
<feature type="transmembrane region" description="Helical" evidence="7">
    <location>
        <begin position="305"/>
        <end position="328"/>
    </location>
</feature>
<dbReference type="AlphaFoldDB" id="A0A7W9FKX1"/>
<comment type="similarity">
    <text evidence="7">Belongs to the binding-protein-dependent transport system permease family.</text>
</comment>
<organism evidence="9 10">
    <name type="scientific">Prosthecomicrobium pneumaticum</name>
    <dbReference type="NCBI Taxonomy" id="81895"/>
    <lineage>
        <taxon>Bacteria</taxon>
        <taxon>Pseudomonadati</taxon>
        <taxon>Pseudomonadota</taxon>
        <taxon>Alphaproteobacteria</taxon>
        <taxon>Hyphomicrobiales</taxon>
        <taxon>Kaistiaceae</taxon>
        <taxon>Prosthecomicrobium</taxon>
    </lineage>
</organism>
<dbReference type="Pfam" id="PF00528">
    <property type="entry name" value="BPD_transp_1"/>
    <property type="match status" value="1"/>
</dbReference>
<feature type="transmembrane region" description="Helical" evidence="7">
    <location>
        <begin position="101"/>
        <end position="122"/>
    </location>
</feature>
<dbReference type="GO" id="GO:0071916">
    <property type="term" value="F:dipeptide transmembrane transporter activity"/>
    <property type="evidence" value="ECO:0007669"/>
    <property type="project" value="TreeGrafter"/>
</dbReference>
<reference evidence="9 10" key="1">
    <citation type="submission" date="2020-08" db="EMBL/GenBank/DDBJ databases">
        <title>Genomic Encyclopedia of Type Strains, Phase IV (KMG-IV): sequencing the most valuable type-strain genomes for metagenomic binning, comparative biology and taxonomic classification.</title>
        <authorList>
            <person name="Goeker M."/>
        </authorList>
    </citation>
    <scope>NUCLEOTIDE SEQUENCE [LARGE SCALE GENOMIC DNA]</scope>
    <source>
        <strain evidence="9 10">DSM 16268</strain>
    </source>
</reference>
<dbReference type="CDD" id="cd06261">
    <property type="entry name" value="TM_PBP2"/>
    <property type="match status" value="1"/>
</dbReference>
<evidence type="ECO:0000256" key="6">
    <source>
        <dbReference type="ARBA" id="ARBA00023136"/>
    </source>
</evidence>
<evidence type="ECO:0000256" key="7">
    <source>
        <dbReference type="RuleBase" id="RU363032"/>
    </source>
</evidence>
<keyword evidence="5 7" id="KW-1133">Transmembrane helix</keyword>
<dbReference type="RefSeq" id="WP_183852451.1">
    <property type="nucleotide sequence ID" value="NZ_JACHOO010000001.1"/>
</dbReference>
<gene>
    <name evidence="9" type="ORF">GGQ63_000662</name>
</gene>
<protein>
    <submittedName>
        <fullName evidence="9">Peptide/nickel transport system permease protein</fullName>
    </submittedName>
</protein>
<comment type="caution">
    <text evidence="9">The sequence shown here is derived from an EMBL/GenBank/DDBJ whole genome shotgun (WGS) entry which is preliminary data.</text>
</comment>
<dbReference type="InterPro" id="IPR035906">
    <property type="entry name" value="MetI-like_sf"/>
</dbReference>
<dbReference type="InterPro" id="IPR045621">
    <property type="entry name" value="BPD_transp_1_N"/>
</dbReference>
<evidence type="ECO:0000313" key="9">
    <source>
        <dbReference type="EMBL" id="MBB5751619.1"/>
    </source>
</evidence>
<keyword evidence="2 7" id="KW-0813">Transport</keyword>
<keyword evidence="4 7" id="KW-0812">Transmembrane</keyword>
<evidence type="ECO:0000256" key="4">
    <source>
        <dbReference type="ARBA" id="ARBA00022692"/>
    </source>
</evidence>
<keyword evidence="3" id="KW-1003">Cell membrane</keyword>
<dbReference type="PANTHER" id="PTHR43163">
    <property type="entry name" value="DIPEPTIDE TRANSPORT SYSTEM PERMEASE PROTEIN DPPB-RELATED"/>
    <property type="match status" value="1"/>
</dbReference>
<dbReference type="Pfam" id="PF19300">
    <property type="entry name" value="BPD_transp_1_N"/>
    <property type="match status" value="1"/>
</dbReference>
<dbReference type="GO" id="GO:0005886">
    <property type="term" value="C:plasma membrane"/>
    <property type="evidence" value="ECO:0007669"/>
    <property type="project" value="UniProtKB-SubCell"/>
</dbReference>
<dbReference type="PROSITE" id="PS50928">
    <property type="entry name" value="ABC_TM1"/>
    <property type="match status" value="1"/>
</dbReference>
<keyword evidence="6 7" id="KW-0472">Membrane</keyword>
<feature type="domain" description="ABC transmembrane type-1" evidence="8">
    <location>
        <begin position="95"/>
        <end position="325"/>
    </location>
</feature>
<comment type="subcellular location">
    <subcellularLocation>
        <location evidence="1 7">Cell membrane</location>
        <topology evidence="1 7">Multi-pass membrane protein</topology>
    </subcellularLocation>
</comment>
<accession>A0A7W9FKX1</accession>
<evidence type="ECO:0000256" key="3">
    <source>
        <dbReference type="ARBA" id="ARBA00022475"/>
    </source>
</evidence>
<evidence type="ECO:0000259" key="8">
    <source>
        <dbReference type="PROSITE" id="PS50928"/>
    </source>
</evidence>
<evidence type="ECO:0000313" key="10">
    <source>
        <dbReference type="Proteomes" id="UP000523821"/>
    </source>
</evidence>
<dbReference type="EMBL" id="JACHOO010000001">
    <property type="protein sequence ID" value="MBB5751619.1"/>
    <property type="molecule type" value="Genomic_DNA"/>
</dbReference>
<evidence type="ECO:0000256" key="1">
    <source>
        <dbReference type="ARBA" id="ARBA00004651"/>
    </source>
</evidence>
<feature type="transmembrane region" description="Helical" evidence="7">
    <location>
        <begin position="256"/>
        <end position="278"/>
    </location>
</feature>
<dbReference type="PANTHER" id="PTHR43163:SF6">
    <property type="entry name" value="DIPEPTIDE TRANSPORT SYSTEM PERMEASE PROTEIN DPPB-RELATED"/>
    <property type="match status" value="1"/>
</dbReference>
<dbReference type="SUPFAM" id="SSF161098">
    <property type="entry name" value="MetI-like"/>
    <property type="match status" value="1"/>
</dbReference>
<dbReference type="Proteomes" id="UP000523821">
    <property type="component" value="Unassembled WGS sequence"/>
</dbReference>
<dbReference type="InterPro" id="IPR000515">
    <property type="entry name" value="MetI-like"/>
</dbReference>